<dbReference type="Proteomes" id="UP001601197">
    <property type="component" value="Unassembled WGS sequence"/>
</dbReference>
<accession>A0ABW6KT36</accession>
<organism evidence="1 2">
    <name type="scientific">Streptomyces kebangsaanensis</name>
    <dbReference type="NCBI Taxonomy" id="864058"/>
    <lineage>
        <taxon>Bacteria</taxon>
        <taxon>Bacillati</taxon>
        <taxon>Actinomycetota</taxon>
        <taxon>Actinomycetes</taxon>
        <taxon>Kitasatosporales</taxon>
        <taxon>Streptomycetaceae</taxon>
        <taxon>Streptomyces</taxon>
    </lineage>
</organism>
<gene>
    <name evidence="1" type="ORF">ACFYNZ_16330</name>
</gene>
<reference evidence="1 2" key="1">
    <citation type="submission" date="2024-10" db="EMBL/GenBank/DDBJ databases">
        <title>The Natural Products Discovery Center: Release of the First 8490 Sequenced Strains for Exploring Actinobacteria Biosynthetic Diversity.</title>
        <authorList>
            <person name="Kalkreuter E."/>
            <person name="Kautsar S.A."/>
            <person name="Yang D."/>
            <person name="Bader C.D."/>
            <person name="Teijaro C.N."/>
            <person name="Fluegel L."/>
            <person name="Davis C.M."/>
            <person name="Simpson J.R."/>
            <person name="Lauterbach L."/>
            <person name="Steele A.D."/>
            <person name="Gui C."/>
            <person name="Meng S."/>
            <person name="Li G."/>
            <person name="Viehrig K."/>
            <person name="Ye F."/>
            <person name="Su P."/>
            <person name="Kiefer A.F."/>
            <person name="Nichols A."/>
            <person name="Cepeda A.J."/>
            <person name="Yan W."/>
            <person name="Fan B."/>
            <person name="Jiang Y."/>
            <person name="Adhikari A."/>
            <person name="Zheng C.-J."/>
            <person name="Schuster L."/>
            <person name="Cowan T.M."/>
            <person name="Smanski M.J."/>
            <person name="Chevrette M.G."/>
            <person name="De Carvalho L.P.S."/>
            <person name="Shen B."/>
        </authorList>
    </citation>
    <scope>NUCLEOTIDE SEQUENCE [LARGE SCALE GENOMIC DNA]</scope>
    <source>
        <strain evidence="1 2">NPDC007147</strain>
    </source>
</reference>
<name>A0ABW6KT36_9ACTN</name>
<protein>
    <submittedName>
        <fullName evidence="1">Uncharacterized protein</fullName>
    </submittedName>
</protein>
<proteinExistence type="predicted"/>
<sequence length="301" mass="33837">MTNTRKKGLLARWREWWRGRRKRRNALTAATADPVAEWESPALGTVELVRPEAYAELAPSAEPLLLAAQGDVFEFHVLPHFRWHSREMSVERLRERAGALSAEARDELLKRSWALARTCDAGDPVKVEELVNSELSDGWCYEDEEGLIKCRPTVRVRIDPALRDRMLPARLEEQGMKEDLRLGLLKAAHARQLTEEWLQVIADLERSGELTPVQRQFLVPFAATLADSDFAAASDALRTARRTGAVALANVLNQATKNHEQVGLFEFANAYDKALNSFSQQMGLTPFSWILDGPNIPEGAE</sequence>
<evidence type="ECO:0000313" key="2">
    <source>
        <dbReference type="Proteomes" id="UP001601197"/>
    </source>
</evidence>
<evidence type="ECO:0000313" key="1">
    <source>
        <dbReference type="EMBL" id="MFE9171068.1"/>
    </source>
</evidence>
<dbReference type="RefSeq" id="WP_388347715.1">
    <property type="nucleotide sequence ID" value="NZ_JBIAFJ010000012.1"/>
</dbReference>
<keyword evidence="2" id="KW-1185">Reference proteome</keyword>
<dbReference type="EMBL" id="JBIAFJ010000012">
    <property type="protein sequence ID" value="MFE9171068.1"/>
    <property type="molecule type" value="Genomic_DNA"/>
</dbReference>
<comment type="caution">
    <text evidence="1">The sequence shown here is derived from an EMBL/GenBank/DDBJ whole genome shotgun (WGS) entry which is preliminary data.</text>
</comment>